<feature type="region of interest" description="Disordered" evidence="1">
    <location>
        <begin position="30"/>
        <end position="230"/>
    </location>
</feature>
<dbReference type="AlphaFoldDB" id="A0A6A4GMS9"/>
<feature type="compositionally biased region" description="Basic residues" evidence="1">
    <location>
        <begin position="209"/>
        <end position="219"/>
    </location>
</feature>
<evidence type="ECO:0000313" key="3">
    <source>
        <dbReference type="EMBL" id="KAE9387041.1"/>
    </source>
</evidence>
<feature type="compositionally biased region" description="Low complexity" evidence="1">
    <location>
        <begin position="220"/>
        <end position="230"/>
    </location>
</feature>
<keyword evidence="4" id="KW-1185">Reference proteome</keyword>
<dbReference type="InterPro" id="IPR027911">
    <property type="entry name" value="DUF4604"/>
</dbReference>
<dbReference type="Proteomes" id="UP000799118">
    <property type="component" value="Unassembled WGS sequence"/>
</dbReference>
<name>A0A6A4GMS9_9AGAR</name>
<sequence>MSSRPKSPTRQQLSSRLAYEKKIPVFLQRLQNKVNGISNDDEDGDEYGYREREAGGGYDGDDNYGGDEFEYVNDGSGRPPIPVRPRERPAIPERPADDPGSADEDDVEKDEMPQVVVLKAGKHLTEWEAENVRRKEKGLPPLTNPDSKDSNPQDEPAKSQSKKTKDNSHSLSFSSGPSSSSKSSSSSFKRKILGDAEDRLEPESTKESKPKKKAKKNSKSKTLLSFGDDA</sequence>
<feature type="compositionally biased region" description="Basic and acidic residues" evidence="1">
    <location>
        <begin position="123"/>
        <end position="133"/>
    </location>
</feature>
<feature type="compositionally biased region" description="Basic and acidic residues" evidence="1">
    <location>
        <begin position="146"/>
        <end position="168"/>
    </location>
</feature>
<organism evidence="3 4">
    <name type="scientific">Gymnopus androsaceus JB14</name>
    <dbReference type="NCBI Taxonomy" id="1447944"/>
    <lineage>
        <taxon>Eukaryota</taxon>
        <taxon>Fungi</taxon>
        <taxon>Dikarya</taxon>
        <taxon>Basidiomycota</taxon>
        <taxon>Agaricomycotina</taxon>
        <taxon>Agaricomycetes</taxon>
        <taxon>Agaricomycetidae</taxon>
        <taxon>Agaricales</taxon>
        <taxon>Marasmiineae</taxon>
        <taxon>Omphalotaceae</taxon>
        <taxon>Gymnopus</taxon>
    </lineage>
</organism>
<gene>
    <name evidence="3" type="ORF">BT96DRAFT_1026003</name>
</gene>
<protein>
    <recommendedName>
        <fullName evidence="2">DUF4604 domain-containing protein</fullName>
    </recommendedName>
</protein>
<accession>A0A6A4GMS9</accession>
<evidence type="ECO:0000259" key="2">
    <source>
        <dbReference type="Pfam" id="PF15377"/>
    </source>
</evidence>
<evidence type="ECO:0000313" key="4">
    <source>
        <dbReference type="Proteomes" id="UP000799118"/>
    </source>
</evidence>
<dbReference type="EMBL" id="ML769828">
    <property type="protein sequence ID" value="KAE9387041.1"/>
    <property type="molecule type" value="Genomic_DNA"/>
</dbReference>
<dbReference type="OrthoDB" id="2553298at2759"/>
<dbReference type="Pfam" id="PF15377">
    <property type="entry name" value="DUF4604"/>
    <property type="match status" value="1"/>
</dbReference>
<feature type="compositionally biased region" description="Acidic residues" evidence="1">
    <location>
        <begin position="100"/>
        <end position="109"/>
    </location>
</feature>
<feature type="domain" description="DUF4604" evidence="2">
    <location>
        <begin position="16"/>
        <end position="229"/>
    </location>
</feature>
<proteinExistence type="predicted"/>
<feature type="compositionally biased region" description="Basic and acidic residues" evidence="1">
    <location>
        <begin position="192"/>
        <end position="208"/>
    </location>
</feature>
<feature type="compositionally biased region" description="Acidic residues" evidence="1">
    <location>
        <begin position="59"/>
        <end position="71"/>
    </location>
</feature>
<reference evidence="3" key="1">
    <citation type="journal article" date="2019" name="Environ. Microbiol.">
        <title>Fungal ecological strategies reflected in gene transcription - a case study of two litter decomposers.</title>
        <authorList>
            <person name="Barbi F."/>
            <person name="Kohler A."/>
            <person name="Barry K."/>
            <person name="Baskaran P."/>
            <person name="Daum C."/>
            <person name="Fauchery L."/>
            <person name="Ihrmark K."/>
            <person name="Kuo A."/>
            <person name="LaButti K."/>
            <person name="Lipzen A."/>
            <person name="Morin E."/>
            <person name="Grigoriev I.V."/>
            <person name="Henrissat B."/>
            <person name="Lindahl B."/>
            <person name="Martin F."/>
        </authorList>
    </citation>
    <scope>NUCLEOTIDE SEQUENCE</scope>
    <source>
        <strain evidence="3">JB14</strain>
    </source>
</reference>
<evidence type="ECO:0000256" key="1">
    <source>
        <dbReference type="SAM" id="MobiDB-lite"/>
    </source>
</evidence>
<feature type="compositionally biased region" description="Low complexity" evidence="1">
    <location>
        <begin position="169"/>
        <end position="187"/>
    </location>
</feature>
<feature type="compositionally biased region" description="Basic and acidic residues" evidence="1">
    <location>
        <begin position="84"/>
        <end position="97"/>
    </location>
</feature>